<keyword evidence="2" id="KW-0472">Membrane</keyword>
<feature type="region of interest" description="Disordered" evidence="1">
    <location>
        <begin position="257"/>
        <end position="280"/>
    </location>
</feature>
<dbReference type="AlphaFoldDB" id="A0A328NRP2"/>
<feature type="transmembrane region" description="Helical" evidence="2">
    <location>
        <begin position="39"/>
        <end position="66"/>
    </location>
</feature>
<dbReference type="NCBIfam" id="NF033634">
    <property type="entry name" value="SLATT_1"/>
    <property type="match status" value="1"/>
</dbReference>
<feature type="transmembrane region" description="Helical" evidence="2">
    <location>
        <begin position="157"/>
        <end position="179"/>
    </location>
</feature>
<dbReference type="EMBL" id="PYAG01000015">
    <property type="protein sequence ID" value="RAO32911.1"/>
    <property type="molecule type" value="Genomic_DNA"/>
</dbReference>
<sequence>MPTSQGVPKPHSAQGRVEQLLSITKDIMHTENRLRNARLLNLVIALAVIFGPLVLLVLTIVTIATYGEFDMARINGSTFPVIAISGIICATAIHHRTEVQRHSVTDLRLQLSLLREQRRLRAADMTLDSRYARSAYKEEIVRDVEEFRRQSRYYRRVHNIFQTIIIVGSLATTTISGIALDSSPLQLAVVATSFLVGLSAGFTGYFKYRERGFYLQQTADAITQEWTAAELAIFRYKELPEEDQLALFVEEAERLKSEQRKREQSLDQPSGQSKEAGAVG</sequence>
<name>A0A328NRP2_9ACTN</name>
<organism evidence="3 4">
    <name type="scientific">Micromonospora saelicesensis</name>
    <dbReference type="NCBI Taxonomy" id="285676"/>
    <lineage>
        <taxon>Bacteria</taxon>
        <taxon>Bacillati</taxon>
        <taxon>Actinomycetota</taxon>
        <taxon>Actinomycetes</taxon>
        <taxon>Micromonosporales</taxon>
        <taxon>Micromonosporaceae</taxon>
        <taxon>Micromonospora</taxon>
    </lineage>
</organism>
<proteinExistence type="predicted"/>
<evidence type="ECO:0000313" key="3">
    <source>
        <dbReference type="EMBL" id="RAO32911.1"/>
    </source>
</evidence>
<keyword evidence="2" id="KW-0812">Transmembrane</keyword>
<accession>A0A328NRP2</accession>
<dbReference type="Proteomes" id="UP000249419">
    <property type="component" value="Unassembled WGS sequence"/>
</dbReference>
<keyword evidence="2" id="KW-1133">Transmembrane helix</keyword>
<evidence type="ECO:0000256" key="2">
    <source>
        <dbReference type="SAM" id="Phobius"/>
    </source>
</evidence>
<evidence type="ECO:0008006" key="5">
    <source>
        <dbReference type="Google" id="ProtNLM"/>
    </source>
</evidence>
<gene>
    <name evidence="3" type="ORF">PSN13_03601</name>
</gene>
<evidence type="ECO:0000313" key="4">
    <source>
        <dbReference type="Proteomes" id="UP000249419"/>
    </source>
</evidence>
<evidence type="ECO:0000256" key="1">
    <source>
        <dbReference type="SAM" id="MobiDB-lite"/>
    </source>
</evidence>
<reference evidence="3 4" key="1">
    <citation type="submission" date="2018-03" db="EMBL/GenBank/DDBJ databases">
        <title>Defining the species Micromonospora saelicesensis and Micromonospora noduli under the framework of genomics.</title>
        <authorList>
            <person name="Riesco R."/>
            <person name="Trujillo M.E."/>
        </authorList>
    </citation>
    <scope>NUCLEOTIDE SEQUENCE [LARGE SCALE GENOMIC DNA]</scope>
    <source>
        <strain evidence="3 4">PSN13</strain>
    </source>
</reference>
<comment type="caution">
    <text evidence="3">The sequence shown here is derived from an EMBL/GenBank/DDBJ whole genome shotgun (WGS) entry which is preliminary data.</text>
</comment>
<protein>
    <recommendedName>
        <fullName evidence="5">SMODS and SLOG-associating 2TM effector domain-containing protein</fullName>
    </recommendedName>
</protein>
<feature type="transmembrane region" description="Helical" evidence="2">
    <location>
        <begin position="185"/>
        <end position="206"/>
    </location>
</feature>
<feature type="transmembrane region" description="Helical" evidence="2">
    <location>
        <begin position="72"/>
        <end position="93"/>
    </location>
</feature>